<keyword evidence="2" id="KW-0540">Nuclease</keyword>
<dbReference type="InterPro" id="IPR002711">
    <property type="entry name" value="HNH"/>
</dbReference>
<evidence type="ECO:0000313" key="2">
    <source>
        <dbReference type="EMBL" id="RWX44596.1"/>
    </source>
</evidence>
<comment type="caution">
    <text evidence="2">The sequence shown here is derived from an EMBL/GenBank/DDBJ whole genome shotgun (WGS) entry which is preliminary data.</text>
</comment>
<dbReference type="InterPro" id="IPR003615">
    <property type="entry name" value="HNH_nuc"/>
</dbReference>
<protein>
    <submittedName>
        <fullName evidence="2">HNH endonuclease</fullName>
    </submittedName>
</protein>
<organism evidence="2 3">
    <name type="scientific">Candidatus Electrothrix aarhusensis</name>
    <dbReference type="NCBI Taxonomy" id="1859131"/>
    <lineage>
        <taxon>Bacteria</taxon>
        <taxon>Pseudomonadati</taxon>
        <taxon>Thermodesulfobacteriota</taxon>
        <taxon>Desulfobulbia</taxon>
        <taxon>Desulfobulbales</taxon>
        <taxon>Desulfobulbaceae</taxon>
        <taxon>Candidatus Electrothrix</taxon>
    </lineage>
</organism>
<evidence type="ECO:0000259" key="1">
    <source>
        <dbReference type="Pfam" id="PF01844"/>
    </source>
</evidence>
<proteinExistence type="predicted"/>
<dbReference type="GO" id="GO:0003676">
    <property type="term" value="F:nucleic acid binding"/>
    <property type="evidence" value="ECO:0007669"/>
    <property type="project" value="InterPro"/>
</dbReference>
<dbReference type="Gene3D" id="1.10.30.50">
    <property type="match status" value="1"/>
</dbReference>
<name>A0A444IUS8_9BACT</name>
<keyword evidence="3" id="KW-1185">Reference proteome</keyword>
<dbReference type="Proteomes" id="UP000287853">
    <property type="component" value="Unassembled WGS sequence"/>
</dbReference>
<dbReference type="AlphaFoldDB" id="A0A444IUS8"/>
<dbReference type="Pfam" id="PF01844">
    <property type="entry name" value="HNH"/>
    <property type="match status" value="1"/>
</dbReference>
<accession>A0A444IUS8</accession>
<evidence type="ECO:0000313" key="3">
    <source>
        <dbReference type="Proteomes" id="UP000287853"/>
    </source>
</evidence>
<sequence>MSCDPTTRIFPDVWKSTFFRRALSETGKDYYECPICKKRFDYTQLGCLCGDHIWPYSLMGETSKKNYQLLCGACNVRKKDFVNNEVREVLGDGSFRKMVFNHITEHIDKVNIPHGMRLEDYVSLRSI</sequence>
<dbReference type="CDD" id="cd00085">
    <property type="entry name" value="HNHc"/>
    <property type="match status" value="1"/>
</dbReference>
<gene>
    <name evidence="2" type="ORF">H206_03556</name>
</gene>
<keyword evidence="2" id="KW-0255">Endonuclease</keyword>
<keyword evidence="2" id="KW-0378">Hydrolase</keyword>
<dbReference type="EMBL" id="MTKO01000092">
    <property type="protein sequence ID" value="RWX44596.1"/>
    <property type="molecule type" value="Genomic_DNA"/>
</dbReference>
<reference evidence="2 3" key="1">
    <citation type="submission" date="2017-01" db="EMBL/GenBank/DDBJ databases">
        <title>The cable genome- insights into the physiology and evolution of filamentous bacteria capable of sulfide oxidation via long distance electron transfer.</title>
        <authorList>
            <person name="Schreiber L."/>
            <person name="Bjerg J.T."/>
            <person name="Boggild A."/>
            <person name="Van De Vossenberg J."/>
            <person name="Meysman F."/>
            <person name="Nielsen L.P."/>
            <person name="Schramm A."/>
            <person name="Kjeldsen K.U."/>
        </authorList>
    </citation>
    <scope>NUCLEOTIDE SEQUENCE [LARGE SCALE GENOMIC DNA]</scope>
    <source>
        <strain evidence="2">MCF</strain>
    </source>
</reference>
<feature type="domain" description="HNH" evidence="1">
    <location>
        <begin position="33"/>
        <end position="80"/>
    </location>
</feature>
<dbReference type="GO" id="GO:0004519">
    <property type="term" value="F:endonuclease activity"/>
    <property type="evidence" value="ECO:0007669"/>
    <property type="project" value="UniProtKB-KW"/>
</dbReference>
<dbReference type="GO" id="GO:0008270">
    <property type="term" value="F:zinc ion binding"/>
    <property type="evidence" value="ECO:0007669"/>
    <property type="project" value="InterPro"/>
</dbReference>